<dbReference type="EMBL" id="FOHN01000025">
    <property type="protein sequence ID" value="SET49174.1"/>
    <property type="molecule type" value="Genomic_DNA"/>
</dbReference>
<keyword evidence="1" id="KW-1133">Transmembrane helix</keyword>
<evidence type="ECO:0000313" key="3">
    <source>
        <dbReference type="Proteomes" id="UP000199800"/>
    </source>
</evidence>
<dbReference type="OrthoDB" id="1974880at2"/>
<dbReference type="Proteomes" id="UP000199800">
    <property type="component" value="Unassembled WGS sequence"/>
</dbReference>
<dbReference type="RefSeq" id="WP_092478632.1">
    <property type="nucleotide sequence ID" value="NZ_FOHN01000025.1"/>
</dbReference>
<dbReference type="STRING" id="29364.SAMN04487772_12512"/>
<evidence type="ECO:0000313" key="2">
    <source>
        <dbReference type="EMBL" id="SET49174.1"/>
    </source>
</evidence>
<sequence>MGIWIFQTLCISLIMTLLLELLFCLAAGIREKKDLLLACLVNVLTNPFVVLVHYIALYYTKWNHILVVGILEIGAVIVEGICYKSYGKKIPHPFYLSLFANLFSYGTGLLINILN</sequence>
<accession>A0A1I0EUC5</accession>
<proteinExistence type="predicted"/>
<feature type="transmembrane region" description="Helical" evidence="1">
    <location>
        <begin position="35"/>
        <end position="56"/>
    </location>
</feature>
<name>A0A1I0EUC5_9FIRM</name>
<reference evidence="2 3" key="1">
    <citation type="submission" date="2016-10" db="EMBL/GenBank/DDBJ databases">
        <authorList>
            <person name="de Groot N.N."/>
        </authorList>
    </citation>
    <scope>NUCLEOTIDE SEQUENCE [LARGE SCALE GENOMIC DNA]</scope>
    <source>
        <strain evidence="2 3">DSM 1801</strain>
    </source>
</reference>
<feature type="transmembrane region" description="Helical" evidence="1">
    <location>
        <begin position="6"/>
        <end position="28"/>
    </location>
</feature>
<keyword evidence="1" id="KW-0472">Membrane</keyword>
<feature type="transmembrane region" description="Helical" evidence="1">
    <location>
        <begin position="94"/>
        <end position="114"/>
    </location>
</feature>
<gene>
    <name evidence="2" type="ORF">SAMN04487772_12512</name>
</gene>
<feature type="transmembrane region" description="Helical" evidence="1">
    <location>
        <begin position="62"/>
        <end position="82"/>
    </location>
</feature>
<keyword evidence="3" id="KW-1185">Reference proteome</keyword>
<keyword evidence="1" id="KW-0812">Transmembrane</keyword>
<organism evidence="2 3">
    <name type="scientific">[Clostridium] polysaccharolyticum</name>
    <dbReference type="NCBI Taxonomy" id="29364"/>
    <lineage>
        <taxon>Bacteria</taxon>
        <taxon>Bacillati</taxon>
        <taxon>Bacillota</taxon>
        <taxon>Clostridia</taxon>
        <taxon>Lachnospirales</taxon>
        <taxon>Lachnospiraceae</taxon>
    </lineage>
</organism>
<dbReference type="AlphaFoldDB" id="A0A1I0EUC5"/>
<protein>
    <submittedName>
        <fullName evidence="2">Uncharacterized protein</fullName>
    </submittedName>
</protein>
<evidence type="ECO:0000256" key="1">
    <source>
        <dbReference type="SAM" id="Phobius"/>
    </source>
</evidence>